<dbReference type="EMBL" id="CATQJL010000223">
    <property type="protein sequence ID" value="CAJ0598000.1"/>
    <property type="molecule type" value="Genomic_DNA"/>
</dbReference>
<dbReference type="Proteomes" id="UP001176961">
    <property type="component" value="Unassembled WGS sequence"/>
</dbReference>
<keyword evidence="1" id="KW-1133">Transmembrane helix</keyword>
<organism evidence="2 3">
    <name type="scientific">Cylicocyclus nassatus</name>
    <name type="common">Nematode worm</name>
    <dbReference type="NCBI Taxonomy" id="53992"/>
    <lineage>
        <taxon>Eukaryota</taxon>
        <taxon>Metazoa</taxon>
        <taxon>Ecdysozoa</taxon>
        <taxon>Nematoda</taxon>
        <taxon>Chromadorea</taxon>
        <taxon>Rhabditida</taxon>
        <taxon>Rhabditina</taxon>
        <taxon>Rhabditomorpha</taxon>
        <taxon>Strongyloidea</taxon>
        <taxon>Strongylidae</taxon>
        <taxon>Cylicocyclus</taxon>
    </lineage>
</organism>
<gene>
    <name evidence="2" type="ORF">CYNAS_LOCUS9983</name>
</gene>
<keyword evidence="3" id="KW-1185">Reference proteome</keyword>
<accession>A0AA36GTD7</accession>
<name>A0AA36GTD7_CYLNA</name>
<evidence type="ECO:0000313" key="2">
    <source>
        <dbReference type="EMBL" id="CAJ0598000.1"/>
    </source>
</evidence>
<evidence type="ECO:0000256" key="1">
    <source>
        <dbReference type="SAM" id="Phobius"/>
    </source>
</evidence>
<keyword evidence="1" id="KW-0812">Transmembrane</keyword>
<evidence type="ECO:0000313" key="3">
    <source>
        <dbReference type="Proteomes" id="UP001176961"/>
    </source>
</evidence>
<feature type="transmembrane region" description="Helical" evidence="1">
    <location>
        <begin position="6"/>
        <end position="26"/>
    </location>
</feature>
<comment type="caution">
    <text evidence="2">The sequence shown here is derived from an EMBL/GenBank/DDBJ whole genome shotgun (WGS) entry which is preliminary data.</text>
</comment>
<protein>
    <submittedName>
        <fullName evidence="2">Uncharacterized protein</fullName>
    </submittedName>
</protein>
<proteinExistence type="predicted"/>
<sequence length="87" mass="9547">MSVIDVSVVVDLLIAIYHFIIVITAAESRSNLTLACYRCEVCACSIAGDLQSLSFFSSFSSTCAPLNSLCFNIFILDVMHPQSFMQN</sequence>
<keyword evidence="1" id="KW-0472">Membrane</keyword>
<dbReference type="AlphaFoldDB" id="A0AA36GTD7"/>
<reference evidence="2" key="1">
    <citation type="submission" date="2023-07" db="EMBL/GenBank/DDBJ databases">
        <authorList>
            <consortium name="CYATHOMIX"/>
        </authorList>
    </citation>
    <scope>NUCLEOTIDE SEQUENCE</scope>
    <source>
        <strain evidence="2">N/A</strain>
    </source>
</reference>